<reference evidence="2 3" key="1">
    <citation type="submission" date="2023-03" db="EMBL/GenBank/DDBJ databases">
        <title>Genome insight into feeding habits of ladybird beetles.</title>
        <authorList>
            <person name="Li H.-S."/>
            <person name="Huang Y.-H."/>
            <person name="Pang H."/>
        </authorList>
    </citation>
    <scope>NUCLEOTIDE SEQUENCE [LARGE SCALE GENOMIC DNA]</scope>
    <source>
        <strain evidence="2">SYSU_2023b</strain>
        <tissue evidence="2">Whole body</tissue>
    </source>
</reference>
<keyword evidence="3" id="KW-1185">Reference proteome</keyword>
<evidence type="ECO:0000256" key="1">
    <source>
        <dbReference type="SAM" id="MobiDB-lite"/>
    </source>
</evidence>
<gene>
    <name evidence="2" type="ORF">WA026_021525</name>
</gene>
<evidence type="ECO:0000313" key="2">
    <source>
        <dbReference type="EMBL" id="KAK9892672.1"/>
    </source>
</evidence>
<dbReference type="EMBL" id="JARQZJ010000137">
    <property type="protein sequence ID" value="KAK9892672.1"/>
    <property type="molecule type" value="Genomic_DNA"/>
</dbReference>
<feature type="region of interest" description="Disordered" evidence="1">
    <location>
        <begin position="1"/>
        <end position="20"/>
    </location>
</feature>
<dbReference type="Proteomes" id="UP001431783">
    <property type="component" value="Unassembled WGS sequence"/>
</dbReference>
<protein>
    <submittedName>
        <fullName evidence="2">Uncharacterized protein</fullName>
    </submittedName>
</protein>
<proteinExistence type="predicted"/>
<feature type="region of interest" description="Disordered" evidence="1">
    <location>
        <begin position="90"/>
        <end position="163"/>
    </location>
</feature>
<comment type="caution">
    <text evidence="2">The sequence shown here is derived from an EMBL/GenBank/DDBJ whole genome shotgun (WGS) entry which is preliminary data.</text>
</comment>
<evidence type="ECO:0000313" key="3">
    <source>
        <dbReference type="Proteomes" id="UP001431783"/>
    </source>
</evidence>
<sequence>MHNCSDESDVDKSPRRKKKVVRYEQKFVDSWLNDENFSGQLVKNSLNQARKAAEDSDYSASEGPQGKGHRSKFLSATAAAAATSKYSLTDISSDDENDKNGNSKKPATEMPKMNKKIQKTTPMIPPTSRIDRSDKEHPNNKDQSLEVQSSGNNMTSDALSDLQWGKTTQKQLLGYDKGERMSKLFPPPVLSAEMTKLKPIKLTVASMPESLKNTPLQKILELEEKENIVIIPAESMLQMIQSKAEEVLQEKARKVVSDIFLLQNCNEIFSQEVMVTKEIFTFYQEKICCDAKTALNLNLLTILQSDCSEWFAQRVLRITVSNGYKLKGQRFDVEKVVTDMLYPKLLFIFSRPGKIEGT</sequence>
<dbReference type="AlphaFoldDB" id="A0AAW1VHM9"/>
<organism evidence="2 3">
    <name type="scientific">Henosepilachna vigintioctopunctata</name>
    <dbReference type="NCBI Taxonomy" id="420089"/>
    <lineage>
        <taxon>Eukaryota</taxon>
        <taxon>Metazoa</taxon>
        <taxon>Ecdysozoa</taxon>
        <taxon>Arthropoda</taxon>
        <taxon>Hexapoda</taxon>
        <taxon>Insecta</taxon>
        <taxon>Pterygota</taxon>
        <taxon>Neoptera</taxon>
        <taxon>Endopterygota</taxon>
        <taxon>Coleoptera</taxon>
        <taxon>Polyphaga</taxon>
        <taxon>Cucujiformia</taxon>
        <taxon>Coccinelloidea</taxon>
        <taxon>Coccinellidae</taxon>
        <taxon>Epilachninae</taxon>
        <taxon>Epilachnini</taxon>
        <taxon>Henosepilachna</taxon>
    </lineage>
</organism>
<feature type="compositionally biased region" description="Polar residues" evidence="1">
    <location>
        <begin position="145"/>
        <end position="158"/>
    </location>
</feature>
<feature type="region of interest" description="Disordered" evidence="1">
    <location>
        <begin position="47"/>
        <end position="74"/>
    </location>
</feature>
<name>A0AAW1VHM9_9CUCU</name>
<feature type="compositionally biased region" description="Basic and acidic residues" evidence="1">
    <location>
        <begin position="129"/>
        <end position="144"/>
    </location>
</feature>
<accession>A0AAW1VHM9</accession>